<evidence type="ECO:0000256" key="2">
    <source>
        <dbReference type="ARBA" id="ARBA00022840"/>
    </source>
</evidence>
<keyword evidence="3" id="KW-0805">Transcription regulation</keyword>
<dbReference type="Proteomes" id="UP000614200">
    <property type="component" value="Unassembled WGS sequence"/>
</dbReference>
<feature type="domain" description="PAS" evidence="6">
    <location>
        <begin position="4"/>
        <end position="58"/>
    </location>
</feature>
<dbReference type="InterPro" id="IPR035965">
    <property type="entry name" value="PAS-like_dom_sf"/>
</dbReference>
<dbReference type="Pfam" id="PF25601">
    <property type="entry name" value="AAA_lid_14"/>
    <property type="match status" value="1"/>
</dbReference>
<dbReference type="SMART" id="SM00382">
    <property type="entry name" value="AAA"/>
    <property type="match status" value="1"/>
</dbReference>
<dbReference type="Gene3D" id="1.10.8.60">
    <property type="match status" value="1"/>
</dbReference>
<evidence type="ECO:0000313" key="8">
    <source>
        <dbReference type="Proteomes" id="UP000614200"/>
    </source>
</evidence>
<dbReference type="InterPro" id="IPR013196">
    <property type="entry name" value="HTH_11"/>
</dbReference>
<protein>
    <submittedName>
        <fullName evidence="7">Sigma 54-interacting transcriptional regulator</fullName>
    </submittedName>
</protein>
<dbReference type="SUPFAM" id="SSF46689">
    <property type="entry name" value="Homeodomain-like"/>
    <property type="match status" value="1"/>
</dbReference>
<dbReference type="Pfam" id="PF00158">
    <property type="entry name" value="Sigma54_activat"/>
    <property type="match status" value="1"/>
</dbReference>
<name>A0ABR9ZWL4_9FIRM</name>
<evidence type="ECO:0000259" key="6">
    <source>
        <dbReference type="PROSITE" id="PS50112"/>
    </source>
</evidence>
<dbReference type="SMART" id="SM00091">
    <property type="entry name" value="PAS"/>
    <property type="match status" value="1"/>
</dbReference>
<dbReference type="Gene3D" id="1.10.10.60">
    <property type="entry name" value="Homeodomain-like"/>
    <property type="match status" value="1"/>
</dbReference>
<keyword evidence="2" id="KW-0067">ATP-binding</keyword>
<dbReference type="PROSITE" id="PS00688">
    <property type="entry name" value="SIGMA54_INTERACT_3"/>
    <property type="match status" value="1"/>
</dbReference>
<gene>
    <name evidence="7" type="ORF">ISU02_16655</name>
</gene>
<dbReference type="PROSITE" id="PS50112">
    <property type="entry name" value="PAS"/>
    <property type="match status" value="1"/>
</dbReference>
<dbReference type="InterPro" id="IPR027417">
    <property type="entry name" value="P-loop_NTPase"/>
</dbReference>
<dbReference type="NCBIfam" id="TIGR00229">
    <property type="entry name" value="sensory_box"/>
    <property type="match status" value="1"/>
</dbReference>
<dbReference type="SUPFAM" id="SSF55785">
    <property type="entry name" value="PYP-like sensor domain (PAS domain)"/>
    <property type="match status" value="1"/>
</dbReference>
<dbReference type="InterPro" id="IPR013767">
    <property type="entry name" value="PAS_fold"/>
</dbReference>
<dbReference type="PROSITE" id="PS50045">
    <property type="entry name" value="SIGMA54_INTERACT_4"/>
    <property type="match status" value="1"/>
</dbReference>
<proteinExistence type="predicted"/>
<dbReference type="InterPro" id="IPR003593">
    <property type="entry name" value="AAA+_ATPase"/>
</dbReference>
<feature type="domain" description="Sigma-54 factor interaction" evidence="5">
    <location>
        <begin position="160"/>
        <end position="388"/>
    </location>
</feature>
<keyword evidence="8" id="KW-1185">Reference proteome</keyword>
<dbReference type="SUPFAM" id="SSF52540">
    <property type="entry name" value="P-loop containing nucleoside triphosphate hydrolases"/>
    <property type="match status" value="1"/>
</dbReference>
<accession>A0ABR9ZWL4</accession>
<dbReference type="CDD" id="cd00009">
    <property type="entry name" value="AAA"/>
    <property type="match status" value="1"/>
</dbReference>
<evidence type="ECO:0000259" key="5">
    <source>
        <dbReference type="PROSITE" id="PS50045"/>
    </source>
</evidence>
<sequence>MSLSTEIMRMMLDHSYDGITYTDENGIIQYVNKSYSEITGLSQEFIFSNTLYDLLAKDYPIATLFHKIFEDKSPCSEVINYGRDHQNEILVTGIPVFDEAGIFRGVFGNIRDITDLNNLKSEIHTIHHEYKQALDNQKQITSALLKKLSALTTKETDFQLSGSEKTIQWLFELSERISSVDSTILITGESGVGKDVFAKLVHHIGRPDKPFVKISCGAIPESLLESELFGYEPGSFTGAGKHGKPGIFELAEDGIVFLDEIGEMPLMLQVKLLTVLQDRKFFRIGGVKEKMMRARVIAATNKDLMHLVERREFRNDLYYRLNVIPVHIPPLRERKEDILPIALHLLNKINAKNQTEKRFSWDLERYFMQYPWPGNIRELNNIIERIYVLSPENKLSSRYLPSEILSYCSQQVQISLTDDVTLKKRIEAYEKDILSQMIKSNLTINEIAEKLDVSSSTIVRKIQKYNLQRKGVNILEG</sequence>
<keyword evidence="4" id="KW-0804">Transcription</keyword>
<dbReference type="InterPro" id="IPR009057">
    <property type="entry name" value="Homeodomain-like_sf"/>
</dbReference>
<reference evidence="7 8" key="1">
    <citation type="submission" date="2020-11" db="EMBL/GenBank/DDBJ databases">
        <title>Fusibacter basophilias sp. nov.</title>
        <authorList>
            <person name="Qiu D."/>
        </authorList>
    </citation>
    <scope>NUCLEOTIDE SEQUENCE [LARGE SCALE GENOMIC DNA]</scope>
    <source>
        <strain evidence="7 8">Q10-2</strain>
    </source>
</reference>
<dbReference type="InterPro" id="IPR000014">
    <property type="entry name" value="PAS"/>
</dbReference>
<dbReference type="PANTHER" id="PTHR32071:SF57">
    <property type="entry name" value="C4-DICARBOXYLATE TRANSPORT TRANSCRIPTIONAL REGULATORY PROTEIN DCTD"/>
    <property type="match status" value="1"/>
</dbReference>
<dbReference type="Gene3D" id="3.30.450.20">
    <property type="entry name" value="PAS domain"/>
    <property type="match status" value="1"/>
</dbReference>
<evidence type="ECO:0000256" key="4">
    <source>
        <dbReference type="ARBA" id="ARBA00023163"/>
    </source>
</evidence>
<dbReference type="PROSITE" id="PS00675">
    <property type="entry name" value="SIGMA54_INTERACT_1"/>
    <property type="match status" value="1"/>
</dbReference>
<organism evidence="7 8">
    <name type="scientific">Fusibacter ferrireducens</name>
    <dbReference type="NCBI Taxonomy" id="2785058"/>
    <lineage>
        <taxon>Bacteria</taxon>
        <taxon>Bacillati</taxon>
        <taxon>Bacillota</taxon>
        <taxon>Clostridia</taxon>
        <taxon>Eubacteriales</taxon>
        <taxon>Eubacteriales Family XII. Incertae Sedis</taxon>
        <taxon>Fusibacter</taxon>
    </lineage>
</organism>
<keyword evidence="1" id="KW-0547">Nucleotide-binding</keyword>
<evidence type="ECO:0000256" key="1">
    <source>
        <dbReference type="ARBA" id="ARBA00022741"/>
    </source>
</evidence>
<evidence type="ECO:0000313" key="7">
    <source>
        <dbReference type="EMBL" id="MBF4694746.1"/>
    </source>
</evidence>
<dbReference type="Pfam" id="PF08279">
    <property type="entry name" value="HTH_11"/>
    <property type="match status" value="1"/>
</dbReference>
<dbReference type="InterPro" id="IPR025944">
    <property type="entry name" value="Sigma_54_int_dom_CS"/>
</dbReference>
<dbReference type="Gene3D" id="3.40.50.300">
    <property type="entry name" value="P-loop containing nucleotide triphosphate hydrolases"/>
    <property type="match status" value="1"/>
</dbReference>
<dbReference type="RefSeq" id="WP_194702984.1">
    <property type="nucleotide sequence ID" value="NZ_JADKNH010000010.1"/>
</dbReference>
<dbReference type="CDD" id="cd00130">
    <property type="entry name" value="PAS"/>
    <property type="match status" value="1"/>
</dbReference>
<dbReference type="InterPro" id="IPR058031">
    <property type="entry name" value="AAA_lid_NorR"/>
</dbReference>
<dbReference type="InterPro" id="IPR025662">
    <property type="entry name" value="Sigma_54_int_dom_ATP-bd_1"/>
</dbReference>
<dbReference type="InterPro" id="IPR002078">
    <property type="entry name" value="Sigma_54_int"/>
</dbReference>
<dbReference type="PANTHER" id="PTHR32071">
    <property type="entry name" value="TRANSCRIPTIONAL REGULATORY PROTEIN"/>
    <property type="match status" value="1"/>
</dbReference>
<evidence type="ECO:0000256" key="3">
    <source>
        <dbReference type="ARBA" id="ARBA00023015"/>
    </source>
</evidence>
<dbReference type="Pfam" id="PF00989">
    <property type="entry name" value="PAS"/>
    <property type="match status" value="1"/>
</dbReference>
<dbReference type="EMBL" id="JADKNH010000010">
    <property type="protein sequence ID" value="MBF4694746.1"/>
    <property type="molecule type" value="Genomic_DNA"/>
</dbReference>
<comment type="caution">
    <text evidence="7">The sequence shown here is derived from an EMBL/GenBank/DDBJ whole genome shotgun (WGS) entry which is preliminary data.</text>
</comment>